<accession>A0ABW2IJ51</accession>
<evidence type="ECO:0000256" key="5">
    <source>
        <dbReference type="ARBA" id="ARBA00022833"/>
    </source>
</evidence>
<dbReference type="PIRSF" id="PIRSF026671">
    <property type="entry name" value="AA_dipeptidase"/>
    <property type="match status" value="1"/>
</dbReference>
<comment type="similarity">
    <text evidence="9 10">Belongs to the peptidase M15D family.</text>
</comment>
<dbReference type="CDD" id="cd14843">
    <property type="entry name" value="D-Ala-D-Ala_dipeptidase_like"/>
    <property type="match status" value="1"/>
</dbReference>
<evidence type="ECO:0000256" key="9">
    <source>
        <dbReference type="HAMAP-Rule" id="MF_01924"/>
    </source>
</evidence>
<protein>
    <recommendedName>
        <fullName evidence="9 10">D-alanyl-D-alanine dipeptidase</fullName>
        <shortName evidence="9 10">D-Ala-D-Ala dipeptidase</shortName>
        <ecNumber evidence="9 10">3.4.13.22</ecNumber>
    </recommendedName>
</protein>
<comment type="function">
    <text evidence="9 10">Catalyzes hydrolysis of the D-alanyl-D-alanine dipeptide.</text>
</comment>
<keyword evidence="7 9" id="KW-0482">Metalloprotease</keyword>
<keyword evidence="8 10" id="KW-0961">Cell wall biogenesis/degradation</keyword>
<evidence type="ECO:0000256" key="4">
    <source>
        <dbReference type="ARBA" id="ARBA00022801"/>
    </source>
</evidence>
<feature type="region of interest" description="Disordered" evidence="11">
    <location>
        <begin position="144"/>
        <end position="164"/>
    </location>
</feature>
<reference evidence="13" key="1">
    <citation type="journal article" date="2019" name="Int. J. Syst. Evol. Microbiol.">
        <title>The Global Catalogue of Microorganisms (GCM) 10K type strain sequencing project: providing services to taxonomists for standard genome sequencing and annotation.</title>
        <authorList>
            <consortium name="The Broad Institute Genomics Platform"/>
            <consortium name="The Broad Institute Genome Sequencing Center for Infectious Disease"/>
            <person name="Wu L."/>
            <person name="Ma J."/>
        </authorList>
    </citation>
    <scope>NUCLEOTIDE SEQUENCE [LARGE SCALE GENOMIC DNA]</scope>
    <source>
        <strain evidence="13">CCUG 51308</strain>
    </source>
</reference>
<dbReference type="RefSeq" id="WP_382166350.1">
    <property type="nucleotide sequence ID" value="NZ_JBHTBR010000002.1"/>
</dbReference>
<feature type="binding site" evidence="9">
    <location>
        <position position="158"/>
    </location>
    <ligand>
        <name>Zn(2+)</name>
        <dbReference type="ChEBI" id="CHEBI:29105"/>
        <note>catalytic</note>
    </ligand>
</feature>
<organism evidence="12 13">
    <name type="scientific">Hirschia litorea</name>
    <dbReference type="NCBI Taxonomy" id="1199156"/>
    <lineage>
        <taxon>Bacteria</taxon>
        <taxon>Pseudomonadati</taxon>
        <taxon>Pseudomonadota</taxon>
        <taxon>Alphaproteobacteria</taxon>
        <taxon>Hyphomonadales</taxon>
        <taxon>Hyphomonadaceae</taxon>
        <taxon>Hirschia</taxon>
    </lineage>
</organism>
<keyword evidence="13" id="KW-1185">Reference proteome</keyword>
<evidence type="ECO:0000256" key="11">
    <source>
        <dbReference type="SAM" id="MobiDB-lite"/>
    </source>
</evidence>
<evidence type="ECO:0000256" key="7">
    <source>
        <dbReference type="ARBA" id="ARBA00023049"/>
    </source>
</evidence>
<comment type="cofactor">
    <cofactor evidence="9">
        <name>Zn(2+)</name>
        <dbReference type="ChEBI" id="CHEBI:29105"/>
    </cofactor>
    <text evidence="9">Binds 1 zinc ion per subunit.</text>
</comment>
<dbReference type="Gene3D" id="3.30.1380.10">
    <property type="match status" value="1"/>
</dbReference>
<keyword evidence="3 9" id="KW-0479">Metal-binding</keyword>
<dbReference type="Pfam" id="PF01427">
    <property type="entry name" value="Peptidase_M15"/>
    <property type="match status" value="1"/>
</dbReference>
<feature type="active site" description="Proton donor/acceptor" evidence="9">
    <location>
        <position position="230"/>
    </location>
</feature>
<dbReference type="EMBL" id="JBHTBR010000002">
    <property type="protein sequence ID" value="MFC7291156.1"/>
    <property type="molecule type" value="Genomic_DNA"/>
</dbReference>
<evidence type="ECO:0000256" key="3">
    <source>
        <dbReference type="ARBA" id="ARBA00022723"/>
    </source>
</evidence>
<name>A0ABW2IJ51_9PROT</name>
<keyword evidence="6 9" id="KW-0224">Dipeptidase</keyword>
<feature type="site" description="Transition state stabilizer" evidence="9">
    <location>
        <position position="108"/>
    </location>
</feature>
<feature type="binding site" evidence="9">
    <location>
        <position position="233"/>
    </location>
    <ligand>
        <name>Zn(2+)</name>
        <dbReference type="ChEBI" id="CHEBI:29105"/>
        <note>catalytic</note>
    </ligand>
</feature>
<feature type="binding site" evidence="9">
    <location>
        <position position="165"/>
    </location>
    <ligand>
        <name>Zn(2+)</name>
        <dbReference type="ChEBI" id="CHEBI:29105"/>
        <note>catalytic</note>
    </ligand>
</feature>
<evidence type="ECO:0000313" key="12">
    <source>
        <dbReference type="EMBL" id="MFC7291156.1"/>
    </source>
</evidence>
<dbReference type="PANTHER" id="PTHR43126">
    <property type="entry name" value="D-ALANYL-D-ALANINE DIPEPTIDASE"/>
    <property type="match status" value="1"/>
</dbReference>
<keyword evidence="5 9" id="KW-0862">Zinc</keyword>
<evidence type="ECO:0000256" key="10">
    <source>
        <dbReference type="PIRNR" id="PIRNR026671"/>
    </source>
</evidence>
<evidence type="ECO:0000256" key="2">
    <source>
        <dbReference type="ARBA" id="ARBA00022670"/>
    </source>
</evidence>
<dbReference type="EC" id="3.4.13.22" evidence="9 10"/>
<comment type="caution">
    <text evidence="12">The sequence shown here is derived from an EMBL/GenBank/DDBJ whole genome shotgun (WGS) entry which is preliminary data.</text>
</comment>
<dbReference type="InterPro" id="IPR009045">
    <property type="entry name" value="Zn_M74/Hedgehog-like"/>
</dbReference>
<evidence type="ECO:0000313" key="13">
    <source>
        <dbReference type="Proteomes" id="UP001596492"/>
    </source>
</evidence>
<proteinExistence type="inferred from homology"/>
<comment type="catalytic activity">
    <reaction evidence="1 9 10">
        <text>D-alanyl-D-alanine + H2O = 2 D-alanine</text>
        <dbReference type="Rhea" id="RHEA:20661"/>
        <dbReference type="ChEBI" id="CHEBI:15377"/>
        <dbReference type="ChEBI" id="CHEBI:57416"/>
        <dbReference type="ChEBI" id="CHEBI:57822"/>
        <dbReference type="EC" id="3.4.13.22"/>
    </reaction>
</comment>
<evidence type="ECO:0000256" key="8">
    <source>
        <dbReference type="ARBA" id="ARBA00023316"/>
    </source>
</evidence>
<keyword evidence="2 9" id="KW-0645">Protease</keyword>
<keyword evidence="4 9" id="KW-0378">Hydrolase</keyword>
<gene>
    <name evidence="9" type="primary">ddpX</name>
    <name evidence="12" type="ORF">ACFQS8_05975</name>
</gene>
<evidence type="ECO:0000256" key="1">
    <source>
        <dbReference type="ARBA" id="ARBA00001362"/>
    </source>
</evidence>
<dbReference type="InterPro" id="IPR000755">
    <property type="entry name" value="A_A_dipeptidase"/>
</dbReference>
<dbReference type="SUPFAM" id="SSF55166">
    <property type="entry name" value="Hedgehog/DD-peptidase"/>
    <property type="match status" value="1"/>
</dbReference>
<evidence type="ECO:0000256" key="6">
    <source>
        <dbReference type="ARBA" id="ARBA00022997"/>
    </source>
</evidence>
<dbReference type="Proteomes" id="UP001596492">
    <property type="component" value="Unassembled WGS sequence"/>
</dbReference>
<sequence>MAEIDVKALKARPIPAFGPVNELKQGYRTQVSIDFDGKANAEAMIDVRDIGIAGANHYFTPSNPPYFQKVPGAIEHLYLRENVAALLQEANTQLSAQGIEFYVFDGWRPQAIQRHFHGVWFPQWLRDNRPDIAEENLMEEVERYWSPPSEGKDSPSPHSTGGATDLTLRYIDTQQPLYMGGIFDDLTENAHTDWFERSHAESMSDMEAQANRRLLYWVMDAMGFANNPTEWWHFSFGDQMWARLKGHPHAIYAGCEPA</sequence>
<dbReference type="HAMAP" id="MF_01924">
    <property type="entry name" value="A_A_dipeptidase"/>
    <property type="match status" value="1"/>
</dbReference>